<dbReference type="InterPro" id="IPR003741">
    <property type="entry name" value="LUD_dom"/>
</dbReference>
<dbReference type="Proteomes" id="UP000886050">
    <property type="component" value="Unassembled WGS sequence"/>
</dbReference>
<feature type="domain" description="LUD" evidence="1">
    <location>
        <begin position="10"/>
        <end position="205"/>
    </location>
</feature>
<name>A0A7V5LTD5_UNCW3</name>
<evidence type="ECO:0000259" key="1">
    <source>
        <dbReference type="Pfam" id="PF02589"/>
    </source>
</evidence>
<dbReference type="InterPro" id="IPR037171">
    <property type="entry name" value="NagB/RpiA_transferase-like"/>
</dbReference>
<accession>A0A7V5LTD5</accession>
<proteinExistence type="predicted"/>
<dbReference type="EMBL" id="DRTX01000130">
    <property type="protein sequence ID" value="HHF53216.1"/>
    <property type="molecule type" value="Genomic_DNA"/>
</dbReference>
<dbReference type="Pfam" id="PF02589">
    <property type="entry name" value="LUD_dom"/>
    <property type="match status" value="1"/>
</dbReference>
<comment type="caution">
    <text evidence="2">The sequence shown here is derived from an EMBL/GenBank/DDBJ whole genome shotgun (WGS) entry which is preliminary data.</text>
</comment>
<dbReference type="PANTHER" id="PTHR36179">
    <property type="entry name" value="LUD_DOM DOMAIN-CONTAINING PROTEIN"/>
    <property type="match status" value="1"/>
</dbReference>
<dbReference type="SUPFAM" id="SSF100950">
    <property type="entry name" value="NagB/RpiA/CoA transferase-like"/>
    <property type="match status" value="1"/>
</dbReference>
<sequence length="211" mass="23220">MDDFWKKKCEVVINALKKNGYDAYYASTSLEAKKIIYSMIPEGAVIGRCGSTTLVQMGIYDELRAKGFTVIDPYDANLSPEEQLEQRRKTLLCDVLLAGANAITRDGKIVNVDGTGNRVAGIIFGPKKVIIVAGRNKIVSDIKEALERIKSIAAPLNARRLKRKIPCAVLDRCPVEECDSPERMCNVTVILNKKPDMSSISVILVGEDLGF</sequence>
<dbReference type="PANTHER" id="PTHR36179:SF2">
    <property type="entry name" value="LUD DOMAIN-CONTAINING PROTEIN"/>
    <property type="match status" value="1"/>
</dbReference>
<dbReference type="InterPro" id="IPR009501">
    <property type="entry name" value="UCP020269"/>
</dbReference>
<evidence type="ECO:0000313" key="2">
    <source>
        <dbReference type="EMBL" id="HHF53216.1"/>
    </source>
</evidence>
<reference evidence="2" key="1">
    <citation type="journal article" date="2020" name="mSystems">
        <title>Genome- and Community-Level Interaction Insights into Carbon Utilization and Element Cycling Functions of Hydrothermarchaeota in Hydrothermal Sediment.</title>
        <authorList>
            <person name="Zhou Z."/>
            <person name="Liu Y."/>
            <person name="Xu W."/>
            <person name="Pan J."/>
            <person name="Luo Z.H."/>
            <person name="Li M."/>
        </authorList>
    </citation>
    <scope>NUCLEOTIDE SEQUENCE [LARGE SCALE GENOMIC DNA]</scope>
    <source>
        <strain evidence="2">HyVt-96</strain>
    </source>
</reference>
<dbReference type="AlphaFoldDB" id="A0A7V5LTD5"/>
<organism evidence="2">
    <name type="scientific">candidate division WOR-3 bacterium</name>
    <dbReference type="NCBI Taxonomy" id="2052148"/>
    <lineage>
        <taxon>Bacteria</taxon>
        <taxon>Bacteria division WOR-3</taxon>
    </lineage>
</organism>
<protein>
    <submittedName>
        <fullName evidence="2">Lactate utilization protein</fullName>
    </submittedName>
</protein>
<dbReference type="Gene3D" id="3.40.50.10420">
    <property type="entry name" value="NagB/RpiA/CoA transferase-like"/>
    <property type="match status" value="1"/>
</dbReference>
<dbReference type="InterPro" id="IPR024185">
    <property type="entry name" value="FTHF_cligase-like_sf"/>
</dbReference>
<dbReference type="PIRSF" id="PIRSF020269">
    <property type="entry name" value="DUF1121"/>
    <property type="match status" value="1"/>
</dbReference>
<gene>
    <name evidence="2" type="ORF">ENL43_02490</name>
</gene>